<evidence type="ECO:0000259" key="6">
    <source>
        <dbReference type="PROSITE" id="PS50850"/>
    </source>
</evidence>
<reference evidence="7" key="1">
    <citation type="submission" date="2020-02" db="EMBL/GenBank/DDBJ databases">
        <authorList>
            <person name="Meier V. D."/>
        </authorList>
    </citation>
    <scope>NUCLEOTIDE SEQUENCE</scope>
    <source>
        <strain evidence="7">AVDCRST_MAG69</strain>
    </source>
</reference>
<keyword evidence="2 5" id="KW-0812">Transmembrane</keyword>
<dbReference type="AlphaFoldDB" id="A0A6J4SY35"/>
<keyword evidence="4 5" id="KW-0472">Membrane</keyword>
<evidence type="ECO:0000313" key="7">
    <source>
        <dbReference type="EMBL" id="CAA9508093.1"/>
    </source>
</evidence>
<dbReference type="PROSITE" id="PS50850">
    <property type="entry name" value="MFS"/>
    <property type="match status" value="1"/>
</dbReference>
<feature type="domain" description="Major facilitator superfamily (MFS) profile" evidence="6">
    <location>
        <begin position="17"/>
        <end position="230"/>
    </location>
</feature>
<dbReference type="Gene3D" id="1.20.1250.20">
    <property type="entry name" value="MFS general substrate transporter like domains"/>
    <property type="match status" value="1"/>
</dbReference>
<feature type="transmembrane region" description="Helical" evidence="5">
    <location>
        <begin position="146"/>
        <end position="173"/>
    </location>
</feature>
<evidence type="ECO:0000256" key="5">
    <source>
        <dbReference type="SAM" id="Phobius"/>
    </source>
</evidence>
<dbReference type="InterPro" id="IPR036259">
    <property type="entry name" value="MFS_trans_sf"/>
</dbReference>
<gene>
    <name evidence="7" type="ORF">AVDCRST_MAG69-2315</name>
</gene>
<evidence type="ECO:0000256" key="3">
    <source>
        <dbReference type="ARBA" id="ARBA00022989"/>
    </source>
</evidence>
<evidence type="ECO:0000256" key="1">
    <source>
        <dbReference type="ARBA" id="ARBA00004651"/>
    </source>
</evidence>
<feature type="transmembrane region" description="Helical" evidence="5">
    <location>
        <begin position="21"/>
        <end position="43"/>
    </location>
</feature>
<evidence type="ECO:0000256" key="4">
    <source>
        <dbReference type="ARBA" id="ARBA00023136"/>
    </source>
</evidence>
<dbReference type="PANTHER" id="PTHR23542">
    <property type="match status" value="1"/>
</dbReference>
<proteinExistence type="predicted"/>
<feature type="transmembrane region" description="Helical" evidence="5">
    <location>
        <begin position="107"/>
        <end position="125"/>
    </location>
</feature>
<dbReference type="EMBL" id="CADCVP010000250">
    <property type="protein sequence ID" value="CAA9508093.1"/>
    <property type="molecule type" value="Genomic_DNA"/>
</dbReference>
<dbReference type="GO" id="GO:0005886">
    <property type="term" value="C:plasma membrane"/>
    <property type="evidence" value="ECO:0007669"/>
    <property type="project" value="UniProtKB-SubCell"/>
</dbReference>
<organism evidence="7">
    <name type="scientific">uncultured Solirubrobacteraceae bacterium</name>
    <dbReference type="NCBI Taxonomy" id="1162706"/>
    <lineage>
        <taxon>Bacteria</taxon>
        <taxon>Bacillati</taxon>
        <taxon>Actinomycetota</taxon>
        <taxon>Thermoleophilia</taxon>
        <taxon>Solirubrobacterales</taxon>
        <taxon>Solirubrobacteraceae</taxon>
        <taxon>environmental samples</taxon>
    </lineage>
</organism>
<keyword evidence="3 5" id="KW-1133">Transmembrane helix</keyword>
<comment type="subcellular location">
    <subcellularLocation>
        <location evidence="1">Cell membrane</location>
        <topology evidence="1">Multi-pass membrane protein</topology>
    </subcellularLocation>
</comment>
<dbReference type="InterPro" id="IPR020846">
    <property type="entry name" value="MFS_dom"/>
</dbReference>
<dbReference type="GO" id="GO:0022857">
    <property type="term" value="F:transmembrane transporter activity"/>
    <property type="evidence" value="ECO:0007669"/>
    <property type="project" value="InterPro"/>
</dbReference>
<feature type="transmembrane region" description="Helical" evidence="5">
    <location>
        <begin position="179"/>
        <end position="199"/>
    </location>
</feature>
<name>A0A6J4SY35_9ACTN</name>
<dbReference type="SUPFAM" id="SSF103473">
    <property type="entry name" value="MFS general substrate transporter"/>
    <property type="match status" value="1"/>
</dbReference>
<feature type="transmembrane region" description="Helical" evidence="5">
    <location>
        <begin position="83"/>
        <end position="101"/>
    </location>
</feature>
<evidence type="ECO:0000256" key="2">
    <source>
        <dbReference type="ARBA" id="ARBA00022692"/>
    </source>
</evidence>
<sequence>MSAGVGAHYRSLLATQHVVPLLGSAVLARLPTGVNALAVVLFLEARTGSFAFAGLVAGALAIGSAVGAPLQGRLVDVRGARRVLLPLSLVHAGGLVAIVVLGRAGAGVAPLMLAAFAAGAALPPVSSVTRTLWPVLLAGRGSLLSAAFALDAVVIEMVFVVGPLLAAGVSLWLGPAGALVVSAMAVVVGTTVFTALAPVRAMERRPHVRRGLLGALESTGMRTLVLVTLP</sequence>
<feature type="transmembrane region" description="Helical" evidence="5">
    <location>
        <begin position="49"/>
        <end position="71"/>
    </location>
</feature>
<dbReference type="PANTHER" id="PTHR23542:SF1">
    <property type="entry name" value="MAJOR FACILITATOR SUPERFAMILY (MFS) PROFILE DOMAIN-CONTAINING PROTEIN"/>
    <property type="match status" value="1"/>
</dbReference>
<protein>
    <recommendedName>
        <fullName evidence="6">Major facilitator superfamily (MFS) profile domain-containing protein</fullName>
    </recommendedName>
</protein>
<feature type="non-terminal residue" evidence="7">
    <location>
        <position position="230"/>
    </location>
</feature>
<accession>A0A6J4SY35</accession>